<comment type="caution">
    <text evidence="1">The sequence shown here is derived from an EMBL/GenBank/DDBJ whole genome shotgun (WGS) entry which is preliminary data.</text>
</comment>
<feature type="non-terminal residue" evidence="1">
    <location>
        <position position="1"/>
    </location>
</feature>
<reference evidence="1" key="1">
    <citation type="submission" date="2023-03" db="EMBL/GenBank/DDBJ databases">
        <title>Massive genome expansion in bonnet fungi (Mycena s.s.) driven by repeated elements and novel gene families across ecological guilds.</title>
        <authorList>
            <consortium name="Lawrence Berkeley National Laboratory"/>
            <person name="Harder C.B."/>
            <person name="Miyauchi S."/>
            <person name="Viragh M."/>
            <person name="Kuo A."/>
            <person name="Thoen E."/>
            <person name="Andreopoulos B."/>
            <person name="Lu D."/>
            <person name="Skrede I."/>
            <person name="Drula E."/>
            <person name="Henrissat B."/>
            <person name="Morin E."/>
            <person name="Kohler A."/>
            <person name="Barry K."/>
            <person name="LaButti K."/>
            <person name="Morin E."/>
            <person name="Salamov A."/>
            <person name="Lipzen A."/>
            <person name="Mereny Z."/>
            <person name="Hegedus B."/>
            <person name="Baldrian P."/>
            <person name="Stursova M."/>
            <person name="Weitz H."/>
            <person name="Taylor A."/>
            <person name="Grigoriev I.V."/>
            <person name="Nagy L.G."/>
            <person name="Martin F."/>
            <person name="Kauserud H."/>
        </authorList>
    </citation>
    <scope>NUCLEOTIDE SEQUENCE</scope>
    <source>
        <strain evidence="1">CBHHK182m</strain>
    </source>
</reference>
<name>A0AAD7JK14_9AGAR</name>
<accession>A0AAD7JK14</accession>
<proteinExistence type="predicted"/>
<evidence type="ECO:0000313" key="1">
    <source>
        <dbReference type="EMBL" id="KAJ7766140.1"/>
    </source>
</evidence>
<gene>
    <name evidence="1" type="ORF">B0H16DRAFT_1309631</name>
</gene>
<keyword evidence="2" id="KW-1185">Reference proteome</keyword>
<protein>
    <submittedName>
        <fullName evidence="1">Uncharacterized protein</fullName>
    </submittedName>
</protein>
<dbReference type="AlphaFoldDB" id="A0AAD7JK14"/>
<dbReference type="EMBL" id="JARKIB010000024">
    <property type="protein sequence ID" value="KAJ7766140.1"/>
    <property type="molecule type" value="Genomic_DNA"/>
</dbReference>
<evidence type="ECO:0000313" key="2">
    <source>
        <dbReference type="Proteomes" id="UP001215598"/>
    </source>
</evidence>
<sequence>PALPRRDTPASIEKHARLMLILFKPWRHASDLRHSEQSWSSAYQQFLETCTPDLNECIDNMQLLHECRDNRDAHYAQKIESVGRRLYRENRLENDLLPHSPSLSESA</sequence>
<dbReference type="Proteomes" id="UP001215598">
    <property type="component" value="Unassembled WGS sequence"/>
</dbReference>
<organism evidence="1 2">
    <name type="scientific">Mycena metata</name>
    <dbReference type="NCBI Taxonomy" id="1033252"/>
    <lineage>
        <taxon>Eukaryota</taxon>
        <taxon>Fungi</taxon>
        <taxon>Dikarya</taxon>
        <taxon>Basidiomycota</taxon>
        <taxon>Agaricomycotina</taxon>
        <taxon>Agaricomycetes</taxon>
        <taxon>Agaricomycetidae</taxon>
        <taxon>Agaricales</taxon>
        <taxon>Marasmiineae</taxon>
        <taxon>Mycenaceae</taxon>
        <taxon>Mycena</taxon>
    </lineage>
</organism>